<evidence type="ECO:0000313" key="2">
    <source>
        <dbReference type="EMBL" id="MBW0135006.1"/>
    </source>
</evidence>
<dbReference type="RefSeq" id="WP_218603079.1">
    <property type="nucleotide sequence ID" value="NZ_JADQDJ010000103.1"/>
</dbReference>
<evidence type="ECO:0000313" key="3">
    <source>
        <dbReference type="Proteomes" id="UP000694287"/>
    </source>
</evidence>
<dbReference type="PANTHER" id="PTHR35446">
    <property type="entry name" value="SI:CH211-175M2.5"/>
    <property type="match status" value="1"/>
</dbReference>
<dbReference type="PANTHER" id="PTHR35446:SF3">
    <property type="entry name" value="CMD DOMAIN-CONTAINING PROTEIN"/>
    <property type="match status" value="1"/>
</dbReference>
<accession>A0ABS6URW6</accession>
<dbReference type="NCBIfam" id="TIGR00778">
    <property type="entry name" value="ahpD_dom"/>
    <property type="match status" value="1"/>
</dbReference>
<organism evidence="2 3">
    <name type="scientific">Pseudonocardia abyssalis</name>
    <dbReference type="NCBI Taxonomy" id="2792008"/>
    <lineage>
        <taxon>Bacteria</taxon>
        <taxon>Bacillati</taxon>
        <taxon>Actinomycetota</taxon>
        <taxon>Actinomycetes</taxon>
        <taxon>Pseudonocardiales</taxon>
        <taxon>Pseudonocardiaceae</taxon>
        <taxon>Pseudonocardia</taxon>
    </lineage>
</organism>
<feature type="domain" description="Carboxymuconolactone decarboxylase-like" evidence="1">
    <location>
        <begin position="42"/>
        <end position="120"/>
    </location>
</feature>
<keyword evidence="3" id="KW-1185">Reference proteome</keyword>
<reference evidence="2 3" key="1">
    <citation type="submission" date="2020-11" db="EMBL/GenBank/DDBJ databases">
        <title>Pseudonocardia abyssalis sp. nov. and Pseudonocardia oceani sp. nov., description and phylogenomic analysis of two novel actinomycetes isolated from the deep Southern Ocean.</title>
        <authorList>
            <person name="Parra J."/>
        </authorList>
    </citation>
    <scope>NUCLEOTIDE SEQUENCE [LARGE SCALE GENOMIC DNA]</scope>
    <source>
        <strain evidence="2 3">KRD-168</strain>
    </source>
</reference>
<protein>
    <submittedName>
        <fullName evidence="2">Carboxymuconolactone decarboxylase family protein</fullName>
    </submittedName>
</protein>
<proteinExistence type="predicted"/>
<dbReference type="InterPro" id="IPR003779">
    <property type="entry name" value="CMD-like"/>
</dbReference>
<evidence type="ECO:0000259" key="1">
    <source>
        <dbReference type="Pfam" id="PF02627"/>
    </source>
</evidence>
<sequence length="180" mass="19083">MPRVPVHTLDDAPEQTRPTLETLSKKMGKLLNIHALMAHSPVVLATYAAMQEAIATHGTFDGKTREAIALAVGAADNCDYCQSAHTLGGKAAGLDADTMLAARAGRPTGDDRLDTLLAVAREATLDVGAVQDGTWKQAQAAGWSDQELTEAFAHIAANLYTNYFNHYVGTELDVPQAPAV</sequence>
<comment type="caution">
    <text evidence="2">The sequence shown here is derived from an EMBL/GenBank/DDBJ whole genome shotgun (WGS) entry which is preliminary data.</text>
</comment>
<dbReference type="EMBL" id="JADQDK010000001">
    <property type="protein sequence ID" value="MBW0135006.1"/>
    <property type="molecule type" value="Genomic_DNA"/>
</dbReference>
<dbReference type="Pfam" id="PF02627">
    <property type="entry name" value="CMD"/>
    <property type="match status" value="1"/>
</dbReference>
<dbReference type="Proteomes" id="UP000694287">
    <property type="component" value="Unassembled WGS sequence"/>
</dbReference>
<gene>
    <name evidence="2" type="ORF">I4I81_12155</name>
</gene>
<dbReference type="InterPro" id="IPR004675">
    <property type="entry name" value="AhpD_core"/>
</dbReference>
<name>A0ABS6URW6_9PSEU</name>